<dbReference type="GO" id="GO:0003964">
    <property type="term" value="F:RNA-directed DNA polymerase activity"/>
    <property type="evidence" value="ECO:0007669"/>
    <property type="project" value="UniProtKB-KW"/>
</dbReference>
<evidence type="ECO:0000313" key="2">
    <source>
        <dbReference type="EMBL" id="QWS71057.1"/>
    </source>
</evidence>
<dbReference type="PANTHER" id="PTHR43383">
    <property type="entry name" value="NODULIN 6"/>
    <property type="match status" value="1"/>
</dbReference>
<dbReference type="AlphaFoldDB" id="A0A8F2DDP5"/>
<name>A0A8F2DDP5_IPOBA</name>
<keyword evidence="2" id="KW-0548">Nucleotidyltransferase</keyword>
<accession>A0A8F2DDP5</accession>
<protein>
    <submittedName>
        <fullName evidence="2">Reverse transcriptase RVT_2</fullName>
    </submittedName>
</protein>
<proteinExistence type="predicted"/>
<keyword evidence="2" id="KW-0808">Transferase</keyword>
<keyword evidence="2" id="KW-0695">RNA-directed DNA polymerase</keyword>
<organism evidence="2">
    <name type="scientific">Ipomoea batatas</name>
    <name type="common">Sweet potato</name>
    <name type="synonym">Convolvulus batatas</name>
    <dbReference type="NCBI Taxonomy" id="4120"/>
    <lineage>
        <taxon>Eukaryota</taxon>
        <taxon>Viridiplantae</taxon>
        <taxon>Streptophyta</taxon>
        <taxon>Embryophyta</taxon>
        <taxon>Tracheophyta</taxon>
        <taxon>Spermatophyta</taxon>
        <taxon>Magnoliopsida</taxon>
        <taxon>eudicotyledons</taxon>
        <taxon>Gunneridae</taxon>
        <taxon>Pentapetalae</taxon>
        <taxon>asterids</taxon>
        <taxon>lamiids</taxon>
        <taxon>Solanales</taxon>
        <taxon>Convolvulaceae</taxon>
        <taxon>Ipomoeeae</taxon>
        <taxon>Ipomoea</taxon>
    </lineage>
</organism>
<sequence>MKLKSDSSLDRYKARLVALGNKQEYGLDYEETFTPVAKMTTMRTILVIASSQSWVLHQMDVKNAFLNGDLKEEIYMKLPPGMQMIAPHEVCKLRRSLYGLKQALGAWFEKFRDTLLTFSFTQSQYDFSLFFHKTTTGMVFLLDS</sequence>
<dbReference type="PANTHER" id="PTHR43383:SF2">
    <property type="entry name" value="AMIDOHYDROLASE 2 FAMILY PROTEIN"/>
    <property type="match status" value="1"/>
</dbReference>
<feature type="domain" description="Reverse transcriptase Ty1/copia-type" evidence="1">
    <location>
        <begin position="5"/>
        <end position="135"/>
    </location>
</feature>
<dbReference type="InterPro" id="IPR013103">
    <property type="entry name" value="RVT_2"/>
</dbReference>
<dbReference type="Pfam" id="PF07727">
    <property type="entry name" value="RVT_2"/>
    <property type="match status" value="1"/>
</dbReference>
<reference evidence="2" key="1">
    <citation type="submission" date="2021-03" db="EMBL/GenBank/DDBJ databases">
        <authorList>
            <person name="Zhang D."/>
        </authorList>
    </citation>
    <scope>NUCLEOTIDE SEQUENCE</scope>
    <source>
        <strain evidence="2">IbMYB1-3'UTR</strain>
    </source>
</reference>
<gene>
    <name evidence="2" type="primary">RVT_2</name>
</gene>
<dbReference type="EMBL" id="MW819731">
    <property type="protein sequence ID" value="QWS71057.1"/>
    <property type="molecule type" value="Genomic_DNA"/>
</dbReference>
<evidence type="ECO:0000259" key="1">
    <source>
        <dbReference type="Pfam" id="PF07727"/>
    </source>
</evidence>
<dbReference type="SUPFAM" id="SSF56672">
    <property type="entry name" value="DNA/RNA polymerases"/>
    <property type="match status" value="1"/>
</dbReference>
<dbReference type="InterPro" id="IPR043502">
    <property type="entry name" value="DNA/RNA_pol_sf"/>
</dbReference>